<dbReference type="RefSeq" id="WP_268608865.1">
    <property type="nucleotide sequence ID" value="NZ_CP113797.1"/>
</dbReference>
<gene>
    <name evidence="2" type="ORF">OXH18_18780</name>
</gene>
<evidence type="ECO:0000313" key="2">
    <source>
        <dbReference type="EMBL" id="WAL59200.1"/>
    </source>
</evidence>
<reference evidence="2" key="1">
    <citation type="submission" date="2022-12" db="EMBL/GenBank/DDBJ databases">
        <title>Polyphasic identification of a Novel Hot-Spring Cyanobacterium Ocullathermofonsia sinensis gen nov. sp. nov. and Genomic Insights on its Adaptations to the Thermal Habitat.</title>
        <authorList>
            <person name="Daroch M."/>
            <person name="Tang J."/>
            <person name="Jiang Y."/>
        </authorList>
    </citation>
    <scope>NUCLEOTIDE SEQUENCE</scope>
    <source>
        <strain evidence="2">PKUAC-SCTA174</strain>
    </source>
</reference>
<proteinExistence type="predicted"/>
<feature type="chain" id="PRO_5038922134" evidence="1">
    <location>
        <begin position="27"/>
        <end position="135"/>
    </location>
</feature>
<protein>
    <submittedName>
        <fullName evidence="2">Uncharacterized protein</fullName>
    </submittedName>
</protein>
<dbReference type="Proteomes" id="UP001163152">
    <property type="component" value="Chromosome"/>
</dbReference>
<dbReference type="KEGG" id="tsin:OXH18_18780"/>
<dbReference type="AlphaFoldDB" id="A0A9E8Z9U0"/>
<accession>A0A9E8Z9U0</accession>
<keyword evidence="1" id="KW-0732">Signal</keyword>
<keyword evidence="3" id="KW-1185">Reference proteome</keyword>
<dbReference type="EMBL" id="CP113797">
    <property type="protein sequence ID" value="WAL59200.1"/>
    <property type="molecule type" value="Genomic_DNA"/>
</dbReference>
<organism evidence="2 3">
    <name type="scientific">Thermocoleostomius sinensis A174</name>
    <dbReference type="NCBI Taxonomy" id="2016057"/>
    <lineage>
        <taxon>Bacteria</taxon>
        <taxon>Bacillati</taxon>
        <taxon>Cyanobacteriota</taxon>
        <taxon>Cyanophyceae</taxon>
        <taxon>Oculatellales</taxon>
        <taxon>Oculatellaceae</taxon>
        <taxon>Thermocoleostomius</taxon>
    </lineage>
</organism>
<name>A0A9E8Z9U0_9CYAN</name>
<evidence type="ECO:0000256" key="1">
    <source>
        <dbReference type="SAM" id="SignalP"/>
    </source>
</evidence>
<sequence>MKRRLNWLAVPTAIASTLAIATVAHSNPVQTPLTSPITVTGSSGGGQQSQCGFIANAPSQVIVVNEPTPLRFRLEGQGQPTLWITGPVNRCVMSDGYSNGAIELPGVWEQGTYSVYVGDLNQESHPYTLSITQEN</sequence>
<feature type="signal peptide" evidence="1">
    <location>
        <begin position="1"/>
        <end position="26"/>
    </location>
</feature>
<evidence type="ECO:0000313" key="3">
    <source>
        <dbReference type="Proteomes" id="UP001163152"/>
    </source>
</evidence>